<proteinExistence type="predicted"/>
<protein>
    <submittedName>
        <fullName evidence="1">Uncharacterized protein</fullName>
    </submittedName>
</protein>
<dbReference type="AlphaFoldDB" id="A0A8H5ZSI1"/>
<comment type="caution">
    <text evidence="1">The sequence shown here is derived from an EMBL/GenBank/DDBJ whole genome shotgun (WGS) entry which is preliminary data.</text>
</comment>
<organism evidence="1 2">
    <name type="scientific">Cochliobolus sativus</name>
    <name type="common">Common root rot and spot blotch fungus</name>
    <name type="synonym">Bipolaris sorokiniana</name>
    <dbReference type="NCBI Taxonomy" id="45130"/>
    <lineage>
        <taxon>Eukaryota</taxon>
        <taxon>Fungi</taxon>
        <taxon>Dikarya</taxon>
        <taxon>Ascomycota</taxon>
        <taxon>Pezizomycotina</taxon>
        <taxon>Dothideomycetes</taxon>
        <taxon>Pleosporomycetidae</taxon>
        <taxon>Pleosporales</taxon>
        <taxon>Pleosporineae</taxon>
        <taxon>Pleosporaceae</taxon>
        <taxon>Bipolaris</taxon>
    </lineage>
</organism>
<gene>
    <name evidence="1" type="ORF">GGP41_007192</name>
</gene>
<dbReference type="EMBL" id="WNKQ01000001">
    <property type="protein sequence ID" value="KAF5854421.1"/>
    <property type="molecule type" value="Genomic_DNA"/>
</dbReference>
<name>A0A8H5ZSI1_COCSA</name>
<accession>A0A8H5ZSI1</accession>
<reference evidence="1" key="1">
    <citation type="submission" date="2019-11" db="EMBL/GenBank/DDBJ databases">
        <title>Bipolaris sorokiniana Genome sequencing.</title>
        <authorList>
            <person name="Wang H."/>
        </authorList>
    </citation>
    <scope>NUCLEOTIDE SEQUENCE</scope>
</reference>
<evidence type="ECO:0000313" key="1">
    <source>
        <dbReference type="EMBL" id="KAF5854421.1"/>
    </source>
</evidence>
<sequence>MKYLPAPKSTYCPRRSYLYLCLTVGVVRFEVALRSRSSVLGCRAIILPWPDCLRLPRSTLSKAKTLAI</sequence>
<evidence type="ECO:0000313" key="2">
    <source>
        <dbReference type="Proteomes" id="UP000624244"/>
    </source>
</evidence>
<dbReference type="Proteomes" id="UP000624244">
    <property type="component" value="Unassembled WGS sequence"/>
</dbReference>